<organism evidence="1 2">
    <name type="scientific">Conoideocrella luteorostrata</name>
    <dbReference type="NCBI Taxonomy" id="1105319"/>
    <lineage>
        <taxon>Eukaryota</taxon>
        <taxon>Fungi</taxon>
        <taxon>Dikarya</taxon>
        <taxon>Ascomycota</taxon>
        <taxon>Pezizomycotina</taxon>
        <taxon>Sordariomycetes</taxon>
        <taxon>Hypocreomycetidae</taxon>
        <taxon>Hypocreales</taxon>
        <taxon>Clavicipitaceae</taxon>
        <taxon>Conoideocrella</taxon>
    </lineage>
</organism>
<comment type="caution">
    <text evidence="1">The sequence shown here is derived from an EMBL/GenBank/DDBJ whole genome shotgun (WGS) entry which is preliminary data.</text>
</comment>
<accession>A0AAJ0CSB9</accession>
<evidence type="ECO:0000313" key="2">
    <source>
        <dbReference type="Proteomes" id="UP001251528"/>
    </source>
</evidence>
<gene>
    <name evidence="1" type="ORF">QQS21_004019</name>
</gene>
<keyword evidence="2" id="KW-1185">Reference proteome</keyword>
<protein>
    <submittedName>
        <fullName evidence="1">Uncharacterized protein</fullName>
    </submittedName>
</protein>
<dbReference type="Proteomes" id="UP001251528">
    <property type="component" value="Unassembled WGS sequence"/>
</dbReference>
<name>A0AAJ0CSB9_9HYPO</name>
<proteinExistence type="predicted"/>
<dbReference type="AlphaFoldDB" id="A0AAJ0CSB9"/>
<dbReference type="EMBL" id="JASWJB010000056">
    <property type="protein sequence ID" value="KAK2603817.1"/>
    <property type="molecule type" value="Genomic_DNA"/>
</dbReference>
<sequence length="274" mass="31293">MDLPAQSNAPVDKCDKCGETFPYKSLLPCDKCLVTVCLQCQCEVSGRFHSNLQDCLKFPNNHAVGPPTPINPGDTLVFSPRTGLESPMMQPFFKLAAQGWLYDRPIEDVYKLLIDSYRLHADDLYFSENSMPAGSIYAGAQDSRLDFNNFLCLLDNRPPLLPGWWDDDRHQECIELGMMQGQFHDLRVQLTQAMVIDHYQDASFPTQLRLFAENAIGRPTRWTSCKDLYPTILWMEHEQGGTMAFNWNLYNRDIVTQHWKGRPPMSGQYGSLST</sequence>
<reference evidence="1" key="1">
    <citation type="submission" date="2023-06" db="EMBL/GenBank/DDBJ databases">
        <title>Conoideocrella luteorostrata (Hypocreales: Clavicipitaceae), a potential biocontrol fungus for elongate hemlock scale in United States Christmas tree production areas.</title>
        <authorList>
            <person name="Barrett H."/>
            <person name="Lovett B."/>
            <person name="Macias A.M."/>
            <person name="Stajich J.E."/>
            <person name="Kasson M.T."/>
        </authorList>
    </citation>
    <scope>NUCLEOTIDE SEQUENCE</scope>
    <source>
        <strain evidence="1">ARSEF 14590</strain>
    </source>
</reference>
<evidence type="ECO:0000313" key="1">
    <source>
        <dbReference type="EMBL" id="KAK2603817.1"/>
    </source>
</evidence>